<reference evidence="2 3" key="1">
    <citation type="submission" date="2020-01" db="EMBL/GenBank/DDBJ databases">
        <title>Genomic analysis of Aminipila sp. CBA3637.</title>
        <authorList>
            <person name="Kim Y.B."/>
            <person name="Roh S.W."/>
        </authorList>
    </citation>
    <scope>NUCLEOTIDE SEQUENCE [LARGE SCALE GENOMIC DNA]</scope>
    <source>
        <strain evidence="2 3">CBA3637</strain>
    </source>
</reference>
<dbReference type="PANTHER" id="PTHR42791:SF1">
    <property type="entry name" value="N-ACETYLTRANSFERASE DOMAIN-CONTAINING PROTEIN"/>
    <property type="match status" value="1"/>
</dbReference>
<accession>A0A6P1MBX0</accession>
<feature type="domain" description="N-acetyltransferase" evidence="1">
    <location>
        <begin position="127"/>
        <end position="208"/>
    </location>
</feature>
<organism evidence="2 3">
    <name type="scientific">Aminipila terrae</name>
    <dbReference type="NCBI Taxonomy" id="2697030"/>
    <lineage>
        <taxon>Bacteria</taxon>
        <taxon>Bacillati</taxon>
        <taxon>Bacillota</taxon>
        <taxon>Clostridia</taxon>
        <taxon>Peptostreptococcales</taxon>
        <taxon>Anaerovoracaceae</taxon>
        <taxon>Aminipila</taxon>
    </lineage>
</organism>
<sequence>MAADIKGMVQIRDKEKVISTLISAFTDYPQLTRAFPDRSRRMIVTEASLRFYVAFGMKYGDAYALSEACQGVAVVISSSKRKVSKLKYFLAGSYSRKYKNTISRLTEEEQRIRTELFQEMAQMETEIKFPSKYIYLSHLGVKTEHQGQGIGSAIMDRIIDYGEKKKLPVVLFTNEPEGVGFYQNMGFKIMGITSSKKFQFINIYLIKL</sequence>
<keyword evidence="2" id="KW-0808">Transferase</keyword>
<dbReference type="Gene3D" id="3.40.630.30">
    <property type="match status" value="1"/>
</dbReference>
<dbReference type="InterPro" id="IPR052523">
    <property type="entry name" value="Trichothecene_AcTrans"/>
</dbReference>
<evidence type="ECO:0000259" key="1">
    <source>
        <dbReference type="PROSITE" id="PS51186"/>
    </source>
</evidence>
<dbReference type="EMBL" id="CP047591">
    <property type="protein sequence ID" value="QHI72199.1"/>
    <property type="molecule type" value="Genomic_DNA"/>
</dbReference>
<keyword evidence="3" id="KW-1185">Reference proteome</keyword>
<gene>
    <name evidence="2" type="ORF">Ami3637_07120</name>
</gene>
<dbReference type="RefSeq" id="WP_162361969.1">
    <property type="nucleotide sequence ID" value="NZ_CP047591.1"/>
</dbReference>
<dbReference type="AlphaFoldDB" id="A0A6P1MBX0"/>
<dbReference type="InterPro" id="IPR016181">
    <property type="entry name" value="Acyl_CoA_acyltransferase"/>
</dbReference>
<dbReference type="KEGG" id="amic:Ami3637_07120"/>
<evidence type="ECO:0000313" key="3">
    <source>
        <dbReference type="Proteomes" id="UP000463883"/>
    </source>
</evidence>
<dbReference type="CDD" id="cd04301">
    <property type="entry name" value="NAT_SF"/>
    <property type="match status" value="1"/>
</dbReference>
<dbReference type="Pfam" id="PF13508">
    <property type="entry name" value="Acetyltransf_7"/>
    <property type="match status" value="1"/>
</dbReference>
<dbReference type="InterPro" id="IPR000182">
    <property type="entry name" value="GNAT_dom"/>
</dbReference>
<dbReference type="GO" id="GO:0016747">
    <property type="term" value="F:acyltransferase activity, transferring groups other than amino-acyl groups"/>
    <property type="evidence" value="ECO:0007669"/>
    <property type="project" value="InterPro"/>
</dbReference>
<dbReference type="Proteomes" id="UP000463883">
    <property type="component" value="Chromosome"/>
</dbReference>
<name>A0A6P1MBX0_9FIRM</name>
<proteinExistence type="predicted"/>
<protein>
    <submittedName>
        <fullName evidence="2">GNAT family N-acetyltransferase</fullName>
    </submittedName>
</protein>
<dbReference type="SUPFAM" id="SSF55729">
    <property type="entry name" value="Acyl-CoA N-acyltransferases (Nat)"/>
    <property type="match status" value="1"/>
</dbReference>
<dbReference type="PROSITE" id="PS51186">
    <property type="entry name" value="GNAT"/>
    <property type="match status" value="1"/>
</dbReference>
<evidence type="ECO:0000313" key="2">
    <source>
        <dbReference type="EMBL" id="QHI72199.1"/>
    </source>
</evidence>
<dbReference type="PANTHER" id="PTHR42791">
    <property type="entry name" value="GNAT FAMILY ACETYLTRANSFERASE"/>
    <property type="match status" value="1"/>
</dbReference>